<evidence type="ECO:0008006" key="3">
    <source>
        <dbReference type="Google" id="ProtNLM"/>
    </source>
</evidence>
<comment type="caution">
    <text evidence="1">The sequence shown here is derived from an EMBL/GenBank/DDBJ whole genome shotgun (WGS) entry which is preliminary data.</text>
</comment>
<name>A0A2W4QKY2_9GAMM</name>
<sequence>MNASSPLHLNKLPQLGELFAHLNSGKHLNRLSEPRLWAELEREWDAYDLLFTGLGYCLKVDGRGFAWFHHEDASSGVSKTTRQLALLFMLIFEYQADVGLQLGRFTEWLVDGALLSALVEKNRMLLEAEGLADSEQLLALLKTAGNYGFALAEGPAWRLLPAVFRYLDRFEELAREVDTPDDLTMECGDSSPHGL</sequence>
<gene>
    <name evidence="1" type="ORF">DM484_24110</name>
</gene>
<accession>A0A2W4QKY2</accession>
<reference evidence="1 2" key="1">
    <citation type="journal article" date="2018" name="Aquat. Microb. Ecol.">
        <title>Gammaproteobacterial methanotrophs dominate.</title>
        <authorList>
            <person name="Rissanen A.J."/>
            <person name="Saarenheimo J."/>
            <person name="Tiirola M."/>
            <person name="Peura S."/>
            <person name="Aalto S.L."/>
            <person name="Karvinen A."/>
            <person name="Nykanen H."/>
        </authorList>
    </citation>
    <scope>NUCLEOTIDE SEQUENCE [LARGE SCALE GENOMIC DNA]</scope>
    <source>
        <strain evidence="1">AMbin10</strain>
    </source>
</reference>
<dbReference type="AlphaFoldDB" id="A0A2W4QKY2"/>
<protein>
    <recommendedName>
        <fullName evidence="3">DUF4194 domain-containing protein</fullName>
    </recommendedName>
</protein>
<dbReference type="InterPro" id="IPR053841">
    <property type="entry name" value="MksE"/>
</dbReference>
<proteinExistence type="predicted"/>
<evidence type="ECO:0000313" key="2">
    <source>
        <dbReference type="Proteomes" id="UP000249396"/>
    </source>
</evidence>
<dbReference type="EMBL" id="QJPH01000475">
    <property type="protein sequence ID" value="PZN72762.1"/>
    <property type="molecule type" value="Genomic_DNA"/>
</dbReference>
<dbReference type="Pfam" id="PF21980">
    <property type="entry name" value="MksE"/>
    <property type="match status" value="1"/>
</dbReference>
<dbReference type="Proteomes" id="UP000249396">
    <property type="component" value="Unassembled WGS sequence"/>
</dbReference>
<evidence type="ECO:0000313" key="1">
    <source>
        <dbReference type="EMBL" id="PZN72762.1"/>
    </source>
</evidence>
<organism evidence="1 2">
    <name type="scientific">Candidatus Methylumidiphilus alinenensis</name>
    <dbReference type="NCBI Taxonomy" id="2202197"/>
    <lineage>
        <taxon>Bacteria</taxon>
        <taxon>Pseudomonadati</taxon>
        <taxon>Pseudomonadota</taxon>
        <taxon>Gammaproteobacteria</taxon>
        <taxon>Methylococcales</taxon>
        <taxon>Candidatus Methylumidiphilus</taxon>
    </lineage>
</organism>